<dbReference type="EMBL" id="FR824058">
    <property type="protein sequence ID" value="CCA15608.1"/>
    <property type="molecule type" value="Genomic_DNA"/>
</dbReference>
<gene>
    <name evidence="2" type="primary">AlNc14C13G1533</name>
    <name evidence="3" type="synonym">AlNc14C20G2105</name>
    <name evidence="2" type="ORF">ALNC14_017510</name>
    <name evidence="3" type="ORF">ALNC14_024730</name>
</gene>
<name>F0W3G5_9STRA</name>
<evidence type="ECO:0000313" key="3">
    <source>
        <dbReference type="EMBL" id="CCA16330.1"/>
    </source>
</evidence>
<protein>
    <submittedName>
        <fullName evidence="2">Uncharacterized protein AlNc14C13G1533</fullName>
    </submittedName>
    <submittedName>
        <fullName evidence="3">Uncharacterized protein AlNc14C20G2105</fullName>
    </submittedName>
</protein>
<sequence>MESSSDESTQIVEDEQGADDEISVNDEQSLQDEDDEEYEDSVEDAEDEEEDETNTRETPLPIAIKEHTGLRDHHNSDFNSDSDSSASSITPITTTESHEDIEELIAHILSFVSSSEAKALRDGKQASGPPIQYPVEYHDQFKRKFRWPMHIHNVRNQNFYQDPLEIFSDYELVSDADATMDLLEKHSTTVARPLIECIARNASDLVRKRKRQNENESPPVMDPAKLYELSKYLSEFSDRLLATMLKQNAIALQGRASIYSQKCWSRLPTSKRPVANWRFVFEQLCNPTSRSQSSLGNETLLDQIVLCRIRDRLKTLYGIPWMKQDQVDFFRLPEQRQEELETASKNDD</sequence>
<feature type="region of interest" description="Disordered" evidence="1">
    <location>
        <begin position="1"/>
        <end position="94"/>
    </location>
</feature>
<feature type="compositionally biased region" description="Basic and acidic residues" evidence="1">
    <location>
        <begin position="64"/>
        <end position="76"/>
    </location>
</feature>
<feature type="compositionally biased region" description="Low complexity" evidence="1">
    <location>
        <begin position="77"/>
        <end position="88"/>
    </location>
</feature>
<dbReference type="EMBL" id="FR824065">
    <property type="protein sequence ID" value="CCA16330.1"/>
    <property type="molecule type" value="Genomic_DNA"/>
</dbReference>
<feature type="compositionally biased region" description="Polar residues" evidence="1">
    <location>
        <begin position="1"/>
        <end position="11"/>
    </location>
</feature>
<feature type="compositionally biased region" description="Acidic residues" evidence="1">
    <location>
        <begin position="12"/>
        <end position="52"/>
    </location>
</feature>
<reference evidence="2" key="2">
    <citation type="submission" date="2011-02" db="EMBL/GenBank/DDBJ databases">
        <authorList>
            <person name="MacLean D."/>
        </authorList>
    </citation>
    <scope>NUCLEOTIDE SEQUENCE</scope>
</reference>
<accession>F0W3G5</accession>
<proteinExistence type="predicted"/>
<reference evidence="2" key="1">
    <citation type="journal article" date="2011" name="PLoS Biol.">
        <title>Gene gain and loss during evolution of obligate parasitism in the white rust pathogen of Arabidopsis thaliana.</title>
        <authorList>
            <person name="Kemen E."/>
            <person name="Gardiner A."/>
            <person name="Schultz-Larsen T."/>
            <person name="Kemen A.C."/>
            <person name="Balmuth A.L."/>
            <person name="Robert-Seilaniantz A."/>
            <person name="Bailey K."/>
            <person name="Holub E."/>
            <person name="Studholme D.J."/>
            <person name="Maclean D."/>
            <person name="Jones J.D."/>
        </authorList>
    </citation>
    <scope>NUCLEOTIDE SEQUENCE</scope>
</reference>
<organism evidence="2">
    <name type="scientific">Albugo laibachii Nc14</name>
    <dbReference type="NCBI Taxonomy" id="890382"/>
    <lineage>
        <taxon>Eukaryota</taxon>
        <taxon>Sar</taxon>
        <taxon>Stramenopiles</taxon>
        <taxon>Oomycota</taxon>
        <taxon>Peronosporomycetes</taxon>
        <taxon>Albuginales</taxon>
        <taxon>Albuginaceae</taxon>
        <taxon>Albugo</taxon>
    </lineage>
</organism>
<evidence type="ECO:0000256" key="1">
    <source>
        <dbReference type="SAM" id="MobiDB-lite"/>
    </source>
</evidence>
<dbReference type="HOGENOM" id="CLU_797905_0_0_1"/>
<evidence type="ECO:0000313" key="2">
    <source>
        <dbReference type="EMBL" id="CCA15608.1"/>
    </source>
</evidence>
<dbReference type="AlphaFoldDB" id="F0W3G5"/>